<feature type="compositionally biased region" description="Polar residues" evidence="1">
    <location>
        <begin position="1"/>
        <end position="12"/>
    </location>
</feature>
<dbReference type="Proteomes" id="UP000320762">
    <property type="component" value="Unassembled WGS sequence"/>
</dbReference>
<reference evidence="2 3" key="1">
    <citation type="journal article" date="2019" name="New Phytol.">
        <title>Comparative genomics reveals unique wood-decay strategies and fruiting body development in the Schizophyllaceae.</title>
        <authorList>
            <person name="Almasi E."/>
            <person name="Sahu N."/>
            <person name="Krizsan K."/>
            <person name="Balint B."/>
            <person name="Kovacs G.M."/>
            <person name="Kiss B."/>
            <person name="Cseklye J."/>
            <person name="Drula E."/>
            <person name="Henrissat B."/>
            <person name="Nagy I."/>
            <person name="Chovatia M."/>
            <person name="Adam C."/>
            <person name="LaButti K."/>
            <person name="Lipzen A."/>
            <person name="Riley R."/>
            <person name="Grigoriev I.V."/>
            <person name="Nagy L.G."/>
        </authorList>
    </citation>
    <scope>NUCLEOTIDE SEQUENCE [LARGE SCALE GENOMIC DNA]</scope>
    <source>
        <strain evidence="2 3">NL-1724</strain>
    </source>
</reference>
<keyword evidence="3" id="KW-1185">Reference proteome</keyword>
<feature type="compositionally biased region" description="Acidic residues" evidence="1">
    <location>
        <begin position="14"/>
        <end position="31"/>
    </location>
</feature>
<evidence type="ECO:0000313" key="2">
    <source>
        <dbReference type="EMBL" id="TRM58351.1"/>
    </source>
</evidence>
<comment type="caution">
    <text evidence="2">The sequence shown here is derived from an EMBL/GenBank/DDBJ whole genome shotgun (WGS) entry which is preliminary data.</text>
</comment>
<dbReference type="AlphaFoldDB" id="A0A550C0L7"/>
<dbReference type="EMBL" id="VDMD01000036">
    <property type="protein sequence ID" value="TRM58351.1"/>
    <property type="molecule type" value="Genomic_DNA"/>
</dbReference>
<protein>
    <submittedName>
        <fullName evidence="2">Uncharacterized protein</fullName>
    </submittedName>
</protein>
<evidence type="ECO:0000256" key="1">
    <source>
        <dbReference type="SAM" id="MobiDB-lite"/>
    </source>
</evidence>
<sequence>MSPMSDLTSLPSSDMDDTPSDVPTEPESEDDDVVIIQMAPAQPSPPVNAPIGALAALLAANAAAPIPAAVTSVAAAPAVVTAPQAPVHAPPQAISGPYGYLIMDPMVTDVGVSFGVVPAGDLVVLPGWGVMAKKFYAVSYGHFVGVFCDHDTMNMAIGGVSCAGYFSSKDCNHVVEWFNNRRRMGLVRIV</sequence>
<name>A0A550C0L7_9AGAR</name>
<proteinExistence type="predicted"/>
<gene>
    <name evidence="2" type="ORF">BD626DRAFT_573571</name>
</gene>
<evidence type="ECO:0000313" key="3">
    <source>
        <dbReference type="Proteomes" id="UP000320762"/>
    </source>
</evidence>
<accession>A0A550C0L7</accession>
<feature type="region of interest" description="Disordered" evidence="1">
    <location>
        <begin position="1"/>
        <end position="31"/>
    </location>
</feature>
<organism evidence="2 3">
    <name type="scientific">Schizophyllum amplum</name>
    <dbReference type="NCBI Taxonomy" id="97359"/>
    <lineage>
        <taxon>Eukaryota</taxon>
        <taxon>Fungi</taxon>
        <taxon>Dikarya</taxon>
        <taxon>Basidiomycota</taxon>
        <taxon>Agaricomycotina</taxon>
        <taxon>Agaricomycetes</taxon>
        <taxon>Agaricomycetidae</taxon>
        <taxon>Agaricales</taxon>
        <taxon>Schizophyllaceae</taxon>
        <taxon>Schizophyllum</taxon>
    </lineage>
</organism>